<organism evidence="2 3">
    <name type="scientific">Crocosphaera subtropica (strain ATCC 51142 / BH68)</name>
    <name type="common">Cyanothece sp. (strain ATCC 51142)</name>
    <dbReference type="NCBI Taxonomy" id="43989"/>
    <lineage>
        <taxon>Bacteria</taxon>
        <taxon>Bacillati</taxon>
        <taxon>Cyanobacteriota</taxon>
        <taxon>Cyanophyceae</taxon>
        <taxon>Oscillatoriophycideae</taxon>
        <taxon>Chroococcales</taxon>
        <taxon>Aphanothecaceae</taxon>
        <taxon>Crocosphaera</taxon>
        <taxon>Crocosphaera subtropica</taxon>
    </lineage>
</organism>
<dbReference type="EMBL" id="CP000807">
    <property type="protein sequence ID" value="ACB54512.1"/>
    <property type="molecule type" value="Genomic_DNA"/>
</dbReference>
<sequence>MLLKETLSRKGSRSQSPTTLLQSSCLESSSPVKKTIFTDKLDHDAQQGWQQEAVGFGPFWSEYDMWL</sequence>
<reference evidence="2 3" key="1">
    <citation type="journal article" date="2008" name="Proc. Natl. Acad. Sci. U.S.A.">
        <title>The genome of Cyanothece 51142, a unicellular diazotrophic cyanobacterium important in the marine nitrogen cycle.</title>
        <authorList>
            <person name="Welsh E.A."/>
            <person name="Liberton M."/>
            <person name="Stoeckel J."/>
            <person name="Loh T."/>
            <person name="Elvitigala T."/>
            <person name="Wang C."/>
            <person name="Wollam A."/>
            <person name="Fulton R.S."/>
            <person name="Clifton S.W."/>
            <person name="Jacobs J.M."/>
            <person name="Aurora R."/>
            <person name="Ghosh B.K."/>
            <person name="Sherman L.A."/>
            <person name="Smith R.D."/>
            <person name="Wilson R.K."/>
            <person name="Pakrasi H.B."/>
        </authorList>
    </citation>
    <scope>NUCLEOTIDE SEQUENCE [LARGE SCALE GENOMIC DNA]</scope>
    <source>
        <strain evidence="3">ATCC 51142 / BH68</strain>
    </source>
</reference>
<evidence type="ECO:0000256" key="1">
    <source>
        <dbReference type="SAM" id="MobiDB-lite"/>
    </source>
</evidence>
<dbReference type="Proteomes" id="UP000001203">
    <property type="component" value="Chromosome linear"/>
</dbReference>
<evidence type="ECO:0000313" key="3">
    <source>
        <dbReference type="Proteomes" id="UP000001203"/>
    </source>
</evidence>
<name>B1X301_CROS5</name>
<keyword evidence="3" id="KW-1185">Reference proteome</keyword>
<dbReference type="HOGENOM" id="CLU_2805257_0_0_3"/>
<evidence type="ECO:0000313" key="2">
    <source>
        <dbReference type="EMBL" id="ACB54512.1"/>
    </source>
</evidence>
<dbReference type="STRING" id="43989.cce_5166"/>
<proteinExistence type="predicted"/>
<dbReference type="KEGG" id="cyt:cce_5166"/>
<dbReference type="AlphaFoldDB" id="B1X301"/>
<gene>
    <name evidence="2" type="ordered locus">cce_5166</name>
</gene>
<protein>
    <submittedName>
        <fullName evidence="2">Uncharacterized protein</fullName>
    </submittedName>
</protein>
<feature type="compositionally biased region" description="Polar residues" evidence="1">
    <location>
        <begin position="13"/>
        <end position="25"/>
    </location>
</feature>
<accession>B1X301</accession>
<feature type="region of interest" description="Disordered" evidence="1">
    <location>
        <begin position="1"/>
        <end position="25"/>
    </location>
</feature>
<dbReference type="RefSeq" id="WP_009547542.1">
    <property type="nucleotide sequence ID" value="NC_010547.1"/>
</dbReference>